<keyword evidence="2" id="KW-1133">Transmembrane helix</keyword>
<feature type="transmembrane region" description="Helical" evidence="2">
    <location>
        <begin position="304"/>
        <end position="322"/>
    </location>
</feature>
<dbReference type="SMART" id="SM00240">
    <property type="entry name" value="FHA"/>
    <property type="match status" value="1"/>
</dbReference>
<dbReference type="Pfam" id="PF00498">
    <property type="entry name" value="FHA"/>
    <property type="match status" value="1"/>
</dbReference>
<evidence type="ECO:0000256" key="2">
    <source>
        <dbReference type="SAM" id="Phobius"/>
    </source>
</evidence>
<protein>
    <submittedName>
        <fullName evidence="4">FHA domain-containing protein</fullName>
    </submittedName>
</protein>
<evidence type="ECO:0000313" key="4">
    <source>
        <dbReference type="EMBL" id="AYQ73676.1"/>
    </source>
</evidence>
<feature type="region of interest" description="Disordered" evidence="1">
    <location>
        <begin position="217"/>
        <end position="255"/>
    </location>
</feature>
<feature type="transmembrane region" description="Helical" evidence="2">
    <location>
        <begin position="328"/>
        <end position="348"/>
    </location>
</feature>
<dbReference type="InterPro" id="IPR000253">
    <property type="entry name" value="FHA_dom"/>
</dbReference>
<accession>A0A3G3JZJ3</accession>
<evidence type="ECO:0000313" key="5">
    <source>
        <dbReference type="Proteomes" id="UP000269097"/>
    </source>
</evidence>
<dbReference type="RefSeq" id="WP_123041760.1">
    <property type="nucleotide sequence ID" value="NZ_CP033433.1"/>
</dbReference>
<dbReference type="InterPro" id="IPR050923">
    <property type="entry name" value="Cell_Proc_Reg/RNA_Proc"/>
</dbReference>
<keyword evidence="2" id="KW-0472">Membrane</keyword>
<feature type="domain" description="FHA" evidence="3">
    <location>
        <begin position="463"/>
        <end position="513"/>
    </location>
</feature>
<feature type="region of interest" description="Disordered" evidence="1">
    <location>
        <begin position="187"/>
        <end position="206"/>
    </location>
</feature>
<keyword evidence="5" id="KW-1185">Reference proteome</keyword>
<dbReference type="InterPro" id="IPR008984">
    <property type="entry name" value="SMAD_FHA_dom_sf"/>
</dbReference>
<dbReference type="KEGG" id="coh:EAV92_14455"/>
<name>A0A3G3JZJ3_9BACL</name>
<feature type="compositionally biased region" description="Polar residues" evidence="1">
    <location>
        <begin position="245"/>
        <end position="254"/>
    </location>
</feature>
<dbReference type="AlphaFoldDB" id="A0A3G3JZJ3"/>
<evidence type="ECO:0000259" key="3">
    <source>
        <dbReference type="PROSITE" id="PS50006"/>
    </source>
</evidence>
<dbReference type="Gene3D" id="2.60.200.20">
    <property type="match status" value="1"/>
</dbReference>
<gene>
    <name evidence="4" type="ORF">EAV92_14455</name>
</gene>
<feature type="compositionally biased region" description="Basic and acidic residues" evidence="1">
    <location>
        <begin position="359"/>
        <end position="374"/>
    </location>
</feature>
<sequence length="543" mass="60162">MDRLKVRFEQRRGHYLVMEGEPPFSRGDCDEFQLRMLLSCEVPGLLRLETEEIDGSLSFRYALSGTRMLSQAMRTEKWTMSDFMGALCRVAEVLEDCRLYVLDADKVLLEDDRIFAGEDWRDLRFVYLPLADSRQRPGSALEALIVRWMMHVADLDGIALQRLLRLASSPDFKPALLRGFARQYLAGNGGTPTEESRRKEPFVPSGTVAAEQPVARISASSSSGRPYPIPPPAVKHDAEVPASAGTLSSGTPSPSWRWFEPKREEAHAHSLSGLLGHDSGPFPSEREPIAEEDNLRDSAGRRQVWLVCAAIGIAAAAWRWGYAAHPETAGLSISAGITLAVALGYLWLRFGFARKAAERPWKPVEAEQERKVPRQDASASQRAWDIADEEPHRPTPLPQPPSPRIPQWHGDIGPPESTGGFAREAERTQRLDPEMHSAAPVYYLEWETASGTAPPIPLIAPSFVIGRSREASTHVDETPGVSRAHLELQFAEGRWTAKDLGSRNGTSLNGVQMAAYEAYPLSPDDVLGLAGSRYRFKHGVLHH</sequence>
<proteinExistence type="predicted"/>
<evidence type="ECO:0000256" key="1">
    <source>
        <dbReference type="SAM" id="MobiDB-lite"/>
    </source>
</evidence>
<keyword evidence="2" id="KW-0812">Transmembrane</keyword>
<dbReference type="Pfam" id="PF19909">
    <property type="entry name" value="DUF6382"/>
    <property type="match status" value="1"/>
</dbReference>
<feature type="region of interest" description="Disordered" evidence="1">
    <location>
        <begin position="359"/>
        <end position="420"/>
    </location>
</feature>
<dbReference type="EMBL" id="CP033433">
    <property type="protein sequence ID" value="AYQ73676.1"/>
    <property type="molecule type" value="Genomic_DNA"/>
</dbReference>
<reference evidence="4 5" key="1">
    <citation type="submission" date="2018-10" db="EMBL/GenBank/DDBJ databases">
        <title>Genome Sequence of Cohnella sp.</title>
        <authorList>
            <person name="Srinivasan S."/>
            <person name="Kim M.K."/>
        </authorList>
    </citation>
    <scope>NUCLEOTIDE SEQUENCE [LARGE SCALE GENOMIC DNA]</scope>
    <source>
        <strain evidence="4 5">18JY8-7</strain>
    </source>
</reference>
<dbReference type="CDD" id="cd00060">
    <property type="entry name" value="FHA"/>
    <property type="match status" value="1"/>
</dbReference>
<dbReference type="PROSITE" id="PS50006">
    <property type="entry name" value="FHA_DOMAIN"/>
    <property type="match status" value="1"/>
</dbReference>
<dbReference type="PANTHER" id="PTHR23308">
    <property type="entry name" value="NUCLEAR INHIBITOR OF PROTEIN PHOSPHATASE-1"/>
    <property type="match status" value="1"/>
</dbReference>
<dbReference type="Proteomes" id="UP000269097">
    <property type="component" value="Chromosome"/>
</dbReference>
<organism evidence="4 5">
    <name type="scientific">Cohnella candidum</name>
    <dbReference type="NCBI Taxonomy" id="2674991"/>
    <lineage>
        <taxon>Bacteria</taxon>
        <taxon>Bacillati</taxon>
        <taxon>Bacillota</taxon>
        <taxon>Bacilli</taxon>
        <taxon>Bacillales</taxon>
        <taxon>Paenibacillaceae</taxon>
        <taxon>Cohnella</taxon>
    </lineage>
</organism>
<dbReference type="InterPro" id="IPR045962">
    <property type="entry name" value="DUF6382"/>
</dbReference>
<dbReference type="SUPFAM" id="SSF49879">
    <property type="entry name" value="SMAD/FHA domain"/>
    <property type="match status" value="1"/>
</dbReference>
<feature type="compositionally biased region" description="Pro residues" evidence="1">
    <location>
        <begin position="394"/>
        <end position="404"/>
    </location>
</feature>